<dbReference type="Pfam" id="PF18042">
    <property type="entry name" value="ORF_12_N"/>
    <property type="match status" value="1"/>
</dbReference>
<protein>
    <submittedName>
        <fullName evidence="5">Beta-lactamase class A</fullName>
    </submittedName>
</protein>
<dbReference type="GO" id="GO:0008800">
    <property type="term" value="F:beta-lactamase activity"/>
    <property type="evidence" value="ECO:0007669"/>
    <property type="project" value="InterPro"/>
</dbReference>
<evidence type="ECO:0000259" key="3">
    <source>
        <dbReference type="Pfam" id="PF13354"/>
    </source>
</evidence>
<dbReference type="InterPro" id="IPR012338">
    <property type="entry name" value="Beta-lactam/transpept-like"/>
</dbReference>
<proteinExistence type="predicted"/>
<evidence type="ECO:0000313" key="5">
    <source>
        <dbReference type="EMBL" id="SEN74967.1"/>
    </source>
</evidence>
<evidence type="ECO:0000256" key="2">
    <source>
        <dbReference type="SAM" id="SignalP"/>
    </source>
</evidence>
<reference evidence="5 6" key="1">
    <citation type="submission" date="2016-10" db="EMBL/GenBank/DDBJ databases">
        <authorList>
            <person name="de Groot N.N."/>
        </authorList>
    </citation>
    <scope>NUCLEOTIDE SEQUENCE [LARGE SCALE GENOMIC DNA]</scope>
    <source>
        <strain evidence="5 6">DSM 43357</strain>
    </source>
</reference>
<dbReference type="SUPFAM" id="SSF56601">
    <property type="entry name" value="beta-lactamase/transpeptidase-like"/>
    <property type="match status" value="1"/>
</dbReference>
<keyword evidence="6" id="KW-1185">Reference proteome</keyword>
<dbReference type="AlphaFoldDB" id="A0A1H8J442"/>
<feature type="domain" description="Beta-lactamase class A catalytic" evidence="3">
    <location>
        <begin position="194"/>
        <end position="290"/>
    </location>
</feature>
<dbReference type="Gene3D" id="3.10.450.280">
    <property type="match status" value="1"/>
</dbReference>
<dbReference type="PROSITE" id="PS51257">
    <property type="entry name" value="PROKAR_LIPOPROTEIN"/>
    <property type="match status" value="1"/>
</dbReference>
<dbReference type="PANTHER" id="PTHR35333">
    <property type="entry name" value="BETA-LACTAMASE"/>
    <property type="match status" value="1"/>
</dbReference>
<feature type="chain" id="PRO_5011783467" evidence="2">
    <location>
        <begin position="26"/>
        <end position="462"/>
    </location>
</feature>
<dbReference type="InterPro" id="IPR000871">
    <property type="entry name" value="Beta-lactam_class-A"/>
</dbReference>
<dbReference type="Proteomes" id="UP000198953">
    <property type="component" value="Unassembled WGS sequence"/>
</dbReference>
<accession>A0A1H8J442</accession>
<evidence type="ECO:0000313" key="6">
    <source>
        <dbReference type="Proteomes" id="UP000198953"/>
    </source>
</evidence>
<dbReference type="Gene3D" id="3.40.710.10">
    <property type="entry name" value="DD-peptidase/beta-lactamase superfamily"/>
    <property type="match status" value="1"/>
</dbReference>
<feature type="region of interest" description="Disordered" evidence="1">
    <location>
        <begin position="27"/>
        <end position="52"/>
    </location>
</feature>
<dbReference type="InterPro" id="IPR040846">
    <property type="entry name" value="ORF_12_N"/>
</dbReference>
<dbReference type="GO" id="GO:0030655">
    <property type="term" value="P:beta-lactam antibiotic catabolic process"/>
    <property type="evidence" value="ECO:0007669"/>
    <property type="project" value="InterPro"/>
</dbReference>
<organism evidence="5 6">
    <name type="scientific">Nonomuraea pusilla</name>
    <dbReference type="NCBI Taxonomy" id="46177"/>
    <lineage>
        <taxon>Bacteria</taxon>
        <taxon>Bacillati</taxon>
        <taxon>Actinomycetota</taxon>
        <taxon>Actinomycetes</taxon>
        <taxon>Streptosporangiales</taxon>
        <taxon>Streptosporangiaceae</taxon>
        <taxon>Nonomuraea</taxon>
    </lineage>
</organism>
<dbReference type="RefSeq" id="WP_177227709.1">
    <property type="nucleotide sequence ID" value="NZ_FOBF01000035.1"/>
</dbReference>
<dbReference type="Pfam" id="PF13354">
    <property type="entry name" value="Beta-lactamase2"/>
    <property type="match status" value="1"/>
</dbReference>
<dbReference type="InterPro" id="IPR045155">
    <property type="entry name" value="Beta-lactam_cat"/>
</dbReference>
<dbReference type="GO" id="GO:0046677">
    <property type="term" value="P:response to antibiotic"/>
    <property type="evidence" value="ECO:0007669"/>
    <property type="project" value="InterPro"/>
</dbReference>
<dbReference type="EMBL" id="FOBF01000035">
    <property type="protein sequence ID" value="SEN74967.1"/>
    <property type="molecule type" value="Genomic_DNA"/>
</dbReference>
<feature type="compositionally biased region" description="Low complexity" evidence="1">
    <location>
        <begin position="30"/>
        <end position="52"/>
    </location>
</feature>
<evidence type="ECO:0000259" key="4">
    <source>
        <dbReference type="Pfam" id="PF18042"/>
    </source>
</evidence>
<name>A0A1H8J442_9ACTN</name>
<dbReference type="PANTHER" id="PTHR35333:SF5">
    <property type="entry name" value="CONSERVED LIPOPROTEIN LPQF-RELATED"/>
    <property type="match status" value="1"/>
</dbReference>
<gene>
    <name evidence="5" type="ORF">SAMN05660976_08226</name>
</gene>
<feature type="signal peptide" evidence="2">
    <location>
        <begin position="1"/>
        <end position="25"/>
    </location>
</feature>
<dbReference type="STRING" id="46177.SAMN05660976_08226"/>
<keyword evidence="2" id="KW-0732">Signal</keyword>
<sequence>MHLPSRSTRVLIPFLAVALTLTACSRPDPGESSGTPSGTASGTAAPAGVAGVPGTQAGRQLRWFLDAAAKPPVADADLTAHLSADFLADVPPAKLNELLGQLAGLRLERVTESTPAALTAQVRAGGQSLRLALGVDADGKINVLRLSQADQPSAAPAPATWDEVDRRLRAVAPDVGFLAAEVTGDGACRPVHAVAPTAPRPLGSIFKLYVLGAVAEQIRRGRLTWDTPLTLTSKVLIPPGELYQRPVGSKVTVREAAKLMISISDNAATDLLMDTVDRRAVESQVLRWSGHGELNVPFLTTREFVLLKAARYPELADAYAALKGERQRRSYLEKTVAALSLDGLKDWSEPRHVGTVEWFGSPEDVCRAFARLSRVGGEELGRVMSANDAGLGLDGKTWTATWYKGGSEVGLLTMSFLARSAAGKTYVVTALTSDPGRAYDEAKAGGELLSLVRGSFALLAKG</sequence>
<feature type="domain" description="ORF 12 gene product N-terminal" evidence="4">
    <location>
        <begin position="53"/>
        <end position="141"/>
    </location>
</feature>
<evidence type="ECO:0000256" key="1">
    <source>
        <dbReference type="SAM" id="MobiDB-lite"/>
    </source>
</evidence>